<comment type="caution">
    <text evidence="2">The sequence shown here is derived from an EMBL/GenBank/DDBJ whole genome shotgun (WGS) entry which is preliminary data.</text>
</comment>
<accession>A0A813H589</accession>
<evidence type="ECO:0000313" key="3">
    <source>
        <dbReference type="Proteomes" id="UP000654075"/>
    </source>
</evidence>
<feature type="region of interest" description="Disordered" evidence="1">
    <location>
        <begin position="49"/>
        <end position="85"/>
    </location>
</feature>
<reference evidence="2" key="1">
    <citation type="submission" date="2021-02" db="EMBL/GenBank/DDBJ databases">
        <authorList>
            <person name="Dougan E. K."/>
            <person name="Rhodes N."/>
            <person name="Thang M."/>
            <person name="Chan C."/>
        </authorList>
    </citation>
    <scope>NUCLEOTIDE SEQUENCE</scope>
</reference>
<gene>
    <name evidence="2" type="ORF">PGLA1383_LOCUS48726</name>
</gene>
<evidence type="ECO:0000256" key="1">
    <source>
        <dbReference type="SAM" id="MobiDB-lite"/>
    </source>
</evidence>
<dbReference type="EMBL" id="CAJNNV010030524">
    <property type="protein sequence ID" value="CAE8632796.1"/>
    <property type="molecule type" value="Genomic_DNA"/>
</dbReference>
<protein>
    <submittedName>
        <fullName evidence="2">Uncharacterized protein</fullName>
    </submittedName>
</protein>
<evidence type="ECO:0000313" key="2">
    <source>
        <dbReference type="EMBL" id="CAE8632796.1"/>
    </source>
</evidence>
<dbReference type="Proteomes" id="UP000654075">
    <property type="component" value="Unassembled WGS sequence"/>
</dbReference>
<sequence>MGQNCCSSRPKEHQEAAGTLGEDSVSPAPVATGSLLLLGEAGEAVASTAQLPAAATPRNSPRKDWASVGFPGPEPALDETGYQSLSGGAQDREAMKAFVRRIIEQSGGHVVGEEAELELAALAQWHSEGRREATFRLLVGDLKNVAWAQEEIKGGGAKLRKSLTDWYNDDAQHAEGSGSQQPSNIRSLSLWFMNGLRRPDAGHEKTEHHSIDVFRGSTVVLSEQKC</sequence>
<name>A0A813H589_POLGL</name>
<organism evidence="2 3">
    <name type="scientific">Polarella glacialis</name>
    <name type="common">Dinoflagellate</name>
    <dbReference type="NCBI Taxonomy" id="89957"/>
    <lineage>
        <taxon>Eukaryota</taxon>
        <taxon>Sar</taxon>
        <taxon>Alveolata</taxon>
        <taxon>Dinophyceae</taxon>
        <taxon>Suessiales</taxon>
        <taxon>Suessiaceae</taxon>
        <taxon>Polarella</taxon>
    </lineage>
</organism>
<proteinExistence type="predicted"/>
<dbReference type="AlphaFoldDB" id="A0A813H589"/>
<keyword evidence="3" id="KW-1185">Reference proteome</keyword>
<feature type="region of interest" description="Disordered" evidence="1">
    <location>
        <begin position="1"/>
        <end position="29"/>
    </location>
</feature>